<dbReference type="Gene3D" id="3.10.520.10">
    <property type="entry name" value="ApbE-like domains"/>
    <property type="match status" value="1"/>
</dbReference>
<dbReference type="InterPro" id="IPR003374">
    <property type="entry name" value="ApbE-like_sf"/>
</dbReference>
<evidence type="ECO:0000313" key="11">
    <source>
        <dbReference type="EMBL" id="RQN09637.1"/>
    </source>
</evidence>
<accession>A0A3N6ZRE2</accession>
<protein>
    <recommendedName>
        <fullName evidence="3">FAD:protein FMN transferase</fullName>
        <ecNumber evidence="2">2.7.1.180</ecNumber>
    </recommendedName>
    <alternativeName>
        <fullName evidence="9">Flavin transferase</fullName>
    </alternativeName>
</protein>
<proteinExistence type="predicted"/>
<keyword evidence="8" id="KW-0460">Magnesium</keyword>
<evidence type="ECO:0000256" key="6">
    <source>
        <dbReference type="ARBA" id="ARBA00022723"/>
    </source>
</evidence>
<keyword evidence="5 11" id="KW-0808">Transferase</keyword>
<dbReference type="EC" id="2.7.1.180" evidence="2"/>
<keyword evidence="6" id="KW-0479">Metal-binding</keyword>
<gene>
    <name evidence="11" type="ORF">EHW97_01975</name>
</gene>
<evidence type="ECO:0000256" key="2">
    <source>
        <dbReference type="ARBA" id="ARBA00011955"/>
    </source>
</evidence>
<dbReference type="GO" id="GO:0046872">
    <property type="term" value="F:metal ion binding"/>
    <property type="evidence" value="ECO:0007669"/>
    <property type="project" value="UniProtKB-KW"/>
</dbReference>
<evidence type="ECO:0000256" key="1">
    <source>
        <dbReference type="ARBA" id="ARBA00001946"/>
    </source>
</evidence>
<evidence type="ECO:0000256" key="10">
    <source>
        <dbReference type="ARBA" id="ARBA00048540"/>
    </source>
</evidence>
<dbReference type="EMBL" id="RQJX01000002">
    <property type="protein sequence ID" value="RQN09637.1"/>
    <property type="molecule type" value="Genomic_DNA"/>
</dbReference>
<dbReference type="GO" id="GO:0016740">
    <property type="term" value="F:transferase activity"/>
    <property type="evidence" value="ECO:0007669"/>
    <property type="project" value="UniProtKB-KW"/>
</dbReference>
<dbReference type="RefSeq" id="WP_124235492.1">
    <property type="nucleotide sequence ID" value="NZ_JBHUFI010000006.1"/>
</dbReference>
<dbReference type="OrthoDB" id="3728306at2"/>
<name>A0A3N6ZRE2_9ACTN</name>
<dbReference type="AlphaFoldDB" id="A0A3N6ZRE2"/>
<dbReference type="Pfam" id="PF02424">
    <property type="entry name" value="ApbE"/>
    <property type="match status" value="1"/>
</dbReference>
<comment type="cofactor">
    <cofactor evidence="1">
        <name>Mg(2+)</name>
        <dbReference type="ChEBI" id="CHEBI:18420"/>
    </cofactor>
</comment>
<reference evidence="11 12" key="1">
    <citation type="submission" date="2018-11" db="EMBL/GenBank/DDBJ databases">
        <authorList>
            <person name="Li F."/>
        </authorList>
    </citation>
    <scope>NUCLEOTIDE SEQUENCE [LARGE SCALE GENOMIC DNA]</scope>
    <source>
        <strain evidence="11 12">YS17T</strain>
    </source>
</reference>
<evidence type="ECO:0000256" key="8">
    <source>
        <dbReference type="ARBA" id="ARBA00022842"/>
    </source>
</evidence>
<keyword evidence="4" id="KW-0285">Flavoprotein</keyword>
<sequence length="275" mass="29844">MWAFDAIGTRWRIDAPEPIDTAAVRAVIDDFDRIWSRFRDDSVVARLRTERTVDLGSDAPAILGLYERLDDLTDGAVSPAVGASLEQLGYDAQYTLTARGEAIPAFRWRTARRDGSVVTVDQPVVVDIGAVGKGFLAQRVAELVGDPVTVDASGDIVHRGAHPLRVALEHPRDPELAVGIVELAPGMAICASAINRRTWGDGWHHVLDARTGEPTRDVLATWVVAPDAALADGLATALFFVEPERVLDEFPEVGCAVVDATMRIRAARMTGEIFR</sequence>
<dbReference type="PANTHER" id="PTHR30040:SF2">
    <property type="entry name" value="FAD:PROTEIN FMN TRANSFERASE"/>
    <property type="match status" value="1"/>
</dbReference>
<evidence type="ECO:0000256" key="5">
    <source>
        <dbReference type="ARBA" id="ARBA00022679"/>
    </source>
</evidence>
<evidence type="ECO:0000256" key="9">
    <source>
        <dbReference type="ARBA" id="ARBA00031306"/>
    </source>
</evidence>
<organism evidence="11 12">
    <name type="scientific">Aeromicrobium camelliae</name>
    <dbReference type="NCBI Taxonomy" id="1538144"/>
    <lineage>
        <taxon>Bacteria</taxon>
        <taxon>Bacillati</taxon>
        <taxon>Actinomycetota</taxon>
        <taxon>Actinomycetes</taxon>
        <taxon>Propionibacteriales</taxon>
        <taxon>Nocardioidaceae</taxon>
        <taxon>Aeromicrobium</taxon>
    </lineage>
</organism>
<comment type="caution">
    <text evidence="11">The sequence shown here is derived from an EMBL/GenBank/DDBJ whole genome shotgun (WGS) entry which is preliminary data.</text>
</comment>
<evidence type="ECO:0000256" key="4">
    <source>
        <dbReference type="ARBA" id="ARBA00022630"/>
    </source>
</evidence>
<evidence type="ECO:0000313" key="12">
    <source>
        <dbReference type="Proteomes" id="UP000275225"/>
    </source>
</evidence>
<evidence type="ECO:0000256" key="3">
    <source>
        <dbReference type="ARBA" id="ARBA00016337"/>
    </source>
</evidence>
<dbReference type="InterPro" id="IPR024932">
    <property type="entry name" value="ApbE"/>
</dbReference>
<dbReference type="Proteomes" id="UP000275225">
    <property type="component" value="Unassembled WGS sequence"/>
</dbReference>
<evidence type="ECO:0000256" key="7">
    <source>
        <dbReference type="ARBA" id="ARBA00022827"/>
    </source>
</evidence>
<keyword evidence="12" id="KW-1185">Reference proteome</keyword>
<dbReference type="SUPFAM" id="SSF143631">
    <property type="entry name" value="ApbE-like"/>
    <property type="match status" value="1"/>
</dbReference>
<keyword evidence="7" id="KW-0274">FAD</keyword>
<comment type="catalytic activity">
    <reaction evidence="10">
        <text>L-threonyl-[protein] + FAD = FMN-L-threonyl-[protein] + AMP + H(+)</text>
        <dbReference type="Rhea" id="RHEA:36847"/>
        <dbReference type="Rhea" id="RHEA-COMP:11060"/>
        <dbReference type="Rhea" id="RHEA-COMP:11061"/>
        <dbReference type="ChEBI" id="CHEBI:15378"/>
        <dbReference type="ChEBI" id="CHEBI:30013"/>
        <dbReference type="ChEBI" id="CHEBI:57692"/>
        <dbReference type="ChEBI" id="CHEBI:74257"/>
        <dbReference type="ChEBI" id="CHEBI:456215"/>
        <dbReference type="EC" id="2.7.1.180"/>
    </reaction>
</comment>
<dbReference type="PANTHER" id="PTHR30040">
    <property type="entry name" value="THIAMINE BIOSYNTHESIS LIPOPROTEIN APBE"/>
    <property type="match status" value="1"/>
</dbReference>